<reference evidence="1" key="1">
    <citation type="submission" date="2020-04" db="EMBL/GenBank/DDBJ databases">
        <authorList>
            <person name="Alioto T."/>
            <person name="Alioto T."/>
            <person name="Gomez Garrido J."/>
        </authorList>
    </citation>
    <scope>NUCLEOTIDE SEQUENCE</scope>
    <source>
        <strain evidence="1">A484AB</strain>
    </source>
</reference>
<evidence type="ECO:0000313" key="1">
    <source>
        <dbReference type="EMBL" id="CAB3982425.1"/>
    </source>
</evidence>
<dbReference type="EMBL" id="CACRXK020000498">
    <property type="protein sequence ID" value="CAB3982425.1"/>
    <property type="molecule type" value="Genomic_DNA"/>
</dbReference>
<dbReference type="OrthoDB" id="7303603at2759"/>
<dbReference type="Proteomes" id="UP001152795">
    <property type="component" value="Unassembled WGS sequence"/>
</dbReference>
<proteinExistence type="predicted"/>
<evidence type="ECO:0000313" key="2">
    <source>
        <dbReference type="Proteomes" id="UP001152795"/>
    </source>
</evidence>
<protein>
    <submittedName>
        <fullName evidence="1">Uncharacterized protein</fullName>
    </submittedName>
</protein>
<dbReference type="PANTHER" id="PTHR47018:SF3">
    <property type="entry name" value="MYCBP-ASSOCIATED PROTEIN"/>
    <property type="match status" value="1"/>
</dbReference>
<accession>A0A6S7FS06</accession>
<name>A0A6S7FS06_PARCT</name>
<dbReference type="PANTHER" id="PTHR47018">
    <property type="entry name" value="CXC DOMAIN-CONTAINING PROTEIN-RELATED"/>
    <property type="match status" value="1"/>
</dbReference>
<sequence length="227" mass="25952">MPYVNVCLDLSAAMNAYKFIWNFPLKFNNVVIHLGDFHFIKENFGVIGGIVEASGFEDVVYQAGVCSYGSLKDVLSGSHYNRAWIVHSAFSEALERLLFQIFLKENNIAIPDYFYDACIDPIASCAVITENASSLYSEYQAFKEEARNGALGKTAQFWIRTTHLAVQENDFDQRVLVWKFSLPMYFALNKQNYVRYASYYVGVFQNIDILHPGLREMLDKSGLENRN</sequence>
<organism evidence="1 2">
    <name type="scientific">Paramuricea clavata</name>
    <name type="common">Red gorgonian</name>
    <name type="synonym">Violescent sea-whip</name>
    <dbReference type="NCBI Taxonomy" id="317549"/>
    <lineage>
        <taxon>Eukaryota</taxon>
        <taxon>Metazoa</taxon>
        <taxon>Cnidaria</taxon>
        <taxon>Anthozoa</taxon>
        <taxon>Octocorallia</taxon>
        <taxon>Malacalcyonacea</taxon>
        <taxon>Plexauridae</taxon>
        <taxon>Paramuricea</taxon>
    </lineage>
</organism>
<keyword evidence="2" id="KW-1185">Reference proteome</keyword>
<dbReference type="AlphaFoldDB" id="A0A6S7FS06"/>
<comment type="caution">
    <text evidence="1">The sequence shown here is derived from an EMBL/GenBank/DDBJ whole genome shotgun (WGS) entry which is preliminary data.</text>
</comment>
<gene>
    <name evidence="1" type="ORF">PACLA_8A071009</name>
</gene>